<evidence type="ECO:0000313" key="3">
    <source>
        <dbReference type="Proteomes" id="UP000006701"/>
    </source>
</evidence>
<dbReference type="VEuPathDB" id="FungiDB:ACLA_055370"/>
<evidence type="ECO:0000256" key="1">
    <source>
        <dbReference type="SAM" id="SignalP"/>
    </source>
</evidence>
<organism evidence="2 3">
    <name type="scientific">Aspergillus clavatus (strain ATCC 1007 / CBS 513.65 / DSM 816 / NCTC 3887 / NRRL 1 / QM 1276 / 107)</name>
    <dbReference type="NCBI Taxonomy" id="344612"/>
    <lineage>
        <taxon>Eukaryota</taxon>
        <taxon>Fungi</taxon>
        <taxon>Dikarya</taxon>
        <taxon>Ascomycota</taxon>
        <taxon>Pezizomycotina</taxon>
        <taxon>Eurotiomycetes</taxon>
        <taxon>Eurotiomycetidae</taxon>
        <taxon>Eurotiales</taxon>
        <taxon>Aspergillaceae</taxon>
        <taxon>Aspergillus</taxon>
        <taxon>Aspergillus subgen. Fumigati</taxon>
    </lineage>
</organism>
<dbReference type="KEGG" id="act:ACLA_055370"/>
<protein>
    <recommendedName>
        <fullName evidence="4">Secreted protein</fullName>
    </recommendedName>
</protein>
<dbReference type="HOGENOM" id="CLU_1948344_0_0_1"/>
<feature type="chain" id="PRO_5002633018" description="Secreted protein" evidence="1">
    <location>
        <begin position="22"/>
        <end position="129"/>
    </location>
</feature>
<gene>
    <name evidence="2" type="ORF">ACLA_055370</name>
</gene>
<name>A1C9G5_ASPCL</name>
<dbReference type="EMBL" id="DS027048">
    <property type="protein sequence ID" value="EAW13489.1"/>
    <property type="molecule type" value="Genomic_DNA"/>
</dbReference>
<sequence length="129" mass="13878">MSHLFLTVMMILCSLLHRGQPLSKRTEVLAALRQARTIWMRRSTSSREAKRATEIASLTLARAGDGKGNGSHAVEEDAVDGGQQNMAIHGASTITSSDYTTGLGVTNRSQPVDFNGCLHTLAGFARQAH</sequence>
<keyword evidence="1" id="KW-0732">Signal</keyword>
<dbReference type="GeneID" id="4707214"/>
<dbReference type="AlphaFoldDB" id="A1C9G5"/>
<feature type="signal peptide" evidence="1">
    <location>
        <begin position="1"/>
        <end position="21"/>
    </location>
</feature>
<evidence type="ECO:0000313" key="2">
    <source>
        <dbReference type="EMBL" id="EAW13489.1"/>
    </source>
</evidence>
<keyword evidence="3" id="KW-1185">Reference proteome</keyword>
<dbReference type="Proteomes" id="UP000006701">
    <property type="component" value="Unassembled WGS sequence"/>
</dbReference>
<accession>A1C9G5</accession>
<dbReference type="OrthoDB" id="4934715at2759"/>
<evidence type="ECO:0008006" key="4">
    <source>
        <dbReference type="Google" id="ProtNLM"/>
    </source>
</evidence>
<dbReference type="RefSeq" id="XP_001274915.1">
    <property type="nucleotide sequence ID" value="XM_001274914.1"/>
</dbReference>
<proteinExistence type="predicted"/>
<reference evidence="2 3" key="1">
    <citation type="journal article" date="2008" name="PLoS Genet.">
        <title>Genomic islands in the pathogenic filamentous fungus Aspergillus fumigatus.</title>
        <authorList>
            <person name="Fedorova N.D."/>
            <person name="Khaldi N."/>
            <person name="Joardar V.S."/>
            <person name="Maiti R."/>
            <person name="Amedeo P."/>
            <person name="Anderson M.J."/>
            <person name="Crabtree J."/>
            <person name="Silva J.C."/>
            <person name="Badger J.H."/>
            <person name="Albarraq A."/>
            <person name="Angiuoli S."/>
            <person name="Bussey H."/>
            <person name="Bowyer P."/>
            <person name="Cotty P.J."/>
            <person name="Dyer P.S."/>
            <person name="Egan A."/>
            <person name="Galens K."/>
            <person name="Fraser-Liggett C.M."/>
            <person name="Haas B.J."/>
            <person name="Inman J.M."/>
            <person name="Kent R."/>
            <person name="Lemieux S."/>
            <person name="Malavazi I."/>
            <person name="Orvis J."/>
            <person name="Roemer T."/>
            <person name="Ronning C.M."/>
            <person name="Sundaram J.P."/>
            <person name="Sutton G."/>
            <person name="Turner G."/>
            <person name="Venter J.C."/>
            <person name="White O.R."/>
            <person name="Whitty B.R."/>
            <person name="Youngman P."/>
            <person name="Wolfe K.H."/>
            <person name="Goldman G.H."/>
            <person name="Wortman J.R."/>
            <person name="Jiang B."/>
            <person name="Denning D.W."/>
            <person name="Nierman W.C."/>
        </authorList>
    </citation>
    <scope>NUCLEOTIDE SEQUENCE [LARGE SCALE GENOMIC DNA]</scope>
    <source>
        <strain evidence="3">ATCC 1007 / CBS 513.65 / DSM 816 / NCTC 3887 / NRRL 1</strain>
    </source>
</reference>